<evidence type="ECO:0000256" key="6">
    <source>
        <dbReference type="SAM" id="MobiDB-lite"/>
    </source>
</evidence>
<keyword evidence="5 7" id="KW-0472">Membrane</keyword>
<dbReference type="STRING" id="196109.A0A136JIL7"/>
<reference evidence="10" key="1">
    <citation type="submission" date="2016-02" db="EMBL/GenBank/DDBJ databases">
        <title>Draft genome sequence of Microdochium bolleyi, a fungal endophyte of beachgrass.</title>
        <authorList>
            <consortium name="DOE Joint Genome Institute"/>
            <person name="David A.S."/>
            <person name="May G."/>
            <person name="Haridas S."/>
            <person name="Lim J."/>
            <person name="Wang M."/>
            <person name="Labutti K."/>
            <person name="Lipzen A."/>
            <person name="Barry K."/>
            <person name="Grigoriev I.V."/>
        </authorList>
    </citation>
    <scope>NUCLEOTIDE SEQUENCE [LARGE SCALE GENOMIC DNA]</scope>
    <source>
        <strain evidence="10">J235TASD1</strain>
    </source>
</reference>
<dbReference type="InterPro" id="IPR003807">
    <property type="entry name" value="DUF202"/>
</dbReference>
<protein>
    <submittedName>
        <fullName evidence="9">VTC domain-domain-containing protein</fullName>
    </submittedName>
</protein>
<dbReference type="EMBL" id="KQ964245">
    <property type="protein sequence ID" value="KXJ96988.1"/>
    <property type="molecule type" value="Genomic_DNA"/>
</dbReference>
<dbReference type="GO" id="GO:0000329">
    <property type="term" value="C:fungal-type vacuole membrane"/>
    <property type="evidence" value="ECO:0007669"/>
    <property type="project" value="TreeGrafter"/>
</dbReference>
<dbReference type="InterPro" id="IPR004331">
    <property type="entry name" value="SPX_dom"/>
</dbReference>
<keyword evidence="2" id="KW-0926">Vacuole</keyword>
<evidence type="ECO:0000256" key="1">
    <source>
        <dbReference type="ARBA" id="ARBA00004128"/>
    </source>
</evidence>
<dbReference type="PANTHER" id="PTHR46140">
    <property type="entry name" value="VACUOLAR TRANSPORTER CHAPERONE 1-RELATED"/>
    <property type="match status" value="1"/>
</dbReference>
<dbReference type="InterPro" id="IPR051572">
    <property type="entry name" value="VTC_Complex_Subunit"/>
</dbReference>
<evidence type="ECO:0000313" key="9">
    <source>
        <dbReference type="EMBL" id="KXJ96988.1"/>
    </source>
</evidence>
<dbReference type="GO" id="GO:0006799">
    <property type="term" value="P:polyphosphate biosynthetic process"/>
    <property type="evidence" value="ECO:0007669"/>
    <property type="project" value="UniProtKB-ARBA"/>
</dbReference>
<feature type="region of interest" description="Disordered" evidence="6">
    <location>
        <begin position="559"/>
        <end position="584"/>
    </location>
</feature>
<dbReference type="PANTHER" id="PTHR46140:SF2">
    <property type="entry name" value="VACUOLAR TRANSPORTER CHAPERONE 3 COMPLEX SUBUNIT 3-RELATED"/>
    <property type="match status" value="1"/>
</dbReference>
<feature type="transmembrane region" description="Helical" evidence="7">
    <location>
        <begin position="716"/>
        <end position="738"/>
    </location>
</feature>
<dbReference type="InterPro" id="IPR018966">
    <property type="entry name" value="VTC_domain"/>
</dbReference>
<dbReference type="Pfam" id="PF09359">
    <property type="entry name" value="VTC"/>
    <property type="match status" value="1"/>
</dbReference>
<evidence type="ECO:0000256" key="3">
    <source>
        <dbReference type="ARBA" id="ARBA00022692"/>
    </source>
</evidence>
<keyword evidence="4 7" id="KW-1133">Transmembrane helix</keyword>
<dbReference type="OrthoDB" id="6493944at2759"/>
<evidence type="ECO:0000256" key="2">
    <source>
        <dbReference type="ARBA" id="ARBA00022554"/>
    </source>
</evidence>
<evidence type="ECO:0000256" key="5">
    <source>
        <dbReference type="ARBA" id="ARBA00023136"/>
    </source>
</evidence>
<keyword evidence="3 7" id="KW-0812">Transmembrane</keyword>
<evidence type="ECO:0000256" key="7">
    <source>
        <dbReference type="SAM" id="Phobius"/>
    </source>
</evidence>
<dbReference type="Pfam" id="PF02656">
    <property type="entry name" value="DUF202"/>
    <property type="match status" value="1"/>
</dbReference>
<feature type="domain" description="SPX" evidence="8">
    <location>
        <begin position="1"/>
        <end position="151"/>
    </location>
</feature>
<accession>A0A136JIL7</accession>
<dbReference type="FunCoup" id="A0A136JIL7">
    <property type="interactions" value="71"/>
</dbReference>
<keyword evidence="10" id="KW-1185">Reference proteome</keyword>
<dbReference type="InParanoid" id="A0A136JIL7"/>
<evidence type="ECO:0000313" key="10">
    <source>
        <dbReference type="Proteomes" id="UP000070501"/>
    </source>
</evidence>
<name>A0A136JIL7_9PEZI</name>
<evidence type="ECO:0000259" key="8">
    <source>
        <dbReference type="PROSITE" id="PS51382"/>
    </source>
</evidence>
<dbReference type="Pfam" id="PF03105">
    <property type="entry name" value="SPX"/>
    <property type="match status" value="1"/>
</dbReference>
<dbReference type="Gene3D" id="3.20.100.30">
    <property type="entry name" value="VTC, catalytic tunnel domain"/>
    <property type="match status" value="1"/>
</dbReference>
<gene>
    <name evidence="9" type="ORF">Micbo1qcDRAFT_229767</name>
</gene>
<sequence length="764" mass="87345">MRFGKTLQDSIHPPWKAHYLDYSKLKRLLRDDARDDDNKPWTEDDEKRFSSELLNVELDKVASFQAKTIASLEQQAEEAFSKLRDLAPSSPSQKSDITTGRLKELRKELDGITNELKELKRYASTNYTGFLKIAKKHDRRRGDRYKIRPMIRVSLSQHGFNSEASYTPLLNKLSTMYYVVNQHLDESEQQAQPIDLRIPEEVRHGERYTAHKFWVHPDNLLEVKTAVLRHLPALHYAQQDSKQLDGNEDLATTSIYFDNRQFELYNQKVDRQVNAASLRLRWYGQLADTPDIVLEQKMIHENGSSEEKRFKIKDKWIKPLISGEYKMERTIQKMERQGQSAEAIKEFQDTVEEIQAFIRKFKLEPVLRANYTRTAFQKPADDRVRILIDNDTAFIREDTLNEDRPCREPDEWHRRDIDSSKMKFPFRDMNQSEVNRFPFALMEIKIREEEGRRRPRWIEDLMASHLVHAAPSFSKFVHGVASLFEDYVNNLPFWLGDLETDIRKDPQAAHDKEEQRKAIQAETEQVVGSFLGKSARRSSYKPAASSPVAKSYLSDRLAAEPAVSDSRTLNSGGPGGEGDEGDEIEEAGARSGYGALSNVFPTFSLSKYARAKRQQAQLPEGVTKPAYLIKNAGPLQVEPKVWLANERTFLKWQHICVLLGSLAVGLYTAAGKNFVAECMGIAYICIAIMAGVWGFSMFKVRQQMIVERSGKDFDNLIGPLAVSIALMVALILNFVLALNQALAARNEPSPPITPNVTMDIIGEL</sequence>
<evidence type="ECO:0000256" key="4">
    <source>
        <dbReference type="ARBA" id="ARBA00022989"/>
    </source>
</evidence>
<organism evidence="9 10">
    <name type="scientific">Microdochium bolleyi</name>
    <dbReference type="NCBI Taxonomy" id="196109"/>
    <lineage>
        <taxon>Eukaryota</taxon>
        <taxon>Fungi</taxon>
        <taxon>Dikarya</taxon>
        <taxon>Ascomycota</taxon>
        <taxon>Pezizomycotina</taxon>
        <taxon>Sordariomycetes</taxon>
        <taxon>Xylariomycetidae</taxon>
        <taxon>Xylariales</taxon>
        <taxon>Microdochiaceae</taxon>
        <taxon>Microdochium</taxon>
    </lineage>
</organism>
<dbReference type="AlphaFoldDB" id="A0A136JIL7"/>
<comment type="subcellular location">
    <subcellularLocation>
        <location evidence="1">Vacuole membrane</location>
        <topology evidence="1">Multi-pass membrane protein</topology>
    </subcellularLocation>
</comment>
<proteinExistence type="predicted"/>
<dbReference type="PROSITE" id="PS51382">
    <property type="entry name" value="SPX"/>
    <property type="match status" value="1"/>
</dbReference>
<dbReference type="GO" id="GO:0033254">
    <property type="term" value="C:vacuolar transporter chaperone complex"/>
    <property type="evidence" value="ECO:0007669"/>
    <property type="project" value="TreeGrafter"/>
</dbReference>
<dbReference type="Proteomes" id="UP000070501">
    <property type="component" value="Unassembled WGS sequence"/>
</dbReference>
<dbReference type="InterPro" id="IPR042267">
    <property type="entry name" value="VTC_sf"/>
</dbReference>
<dbReference type="CDD" id="cd14480">
    <property type="entry name" value="SPX_VTC2_like"/>
    <property type="match status" value="1"/>
</dbReference>
<feature type="transmembrane region" description="Helical" evidence="7">
    <location>
        <begin position="674"/>
        <end position="696"/>
    </location>
</feature>